<evidence type="ECO:0000313" key="2">
    <source>
        <dbReference type="EMBL" id="WVO21404.1"/>
    </source>
</evidence>
<feature type="compositionally biased region" description="Polar residues" evidence="1">
    <location>
        <begin position="274"/>
        <end position="288"/>
    </location>
</feature>
<gene>
    <name evidence="2" type="ORF">IAS62_002712</name>
</gene>
<feature type="region of interest" description="Disordered" evidence="1">
    <location>
        <begin position="1"/>
        <end position="140"/>
    </location>
</feature>
<dbReference type="RefSeq" id="XP_064720643.1">
    <property type="nucleotide sequence ID" value="XM_064864571.1"/>
</dbReference>
<feature type="region of interest" description="Disordered" evidence="1">
    <location>
        <begin position="248"/>
        <end position="292"/>
    </location>
</feature>
<feature type="compositionally biased region" description="Polar residues" evidence="1">
    <location>
        <begin position="36"/>
        <end position="76"/>
    </location>
</feature>
<dbReference type="GeneID" id="89989485"/>
<evidence type="ECO:0000256" key="1">
    <source>
        <dbReference type="SAM" id="MobiDB-lite"/>
    </source>
</evidence>
<keyword evidence="3" id="KW-1185">Reference proteome</keyword>
<feature type="compositionally biased region" description="Polar residues" evidence="1">
    <location>
        <begin position="460"/>
        <end position="490"/>
    </location>
</feature>
<organism evidence="2 3">
    <name type="scientific">Cryptococcus decagattii</name>
    <dbReference type="NCBI Taxonomy" id="1859122"/>
    <lineage>
        <taxon>Eukaryota</taxon>
        <taxon>Fungi</taxon>
        <taxon>Dikarya</taxon>
        <taxon>Basidiomycota</taxon>
        <taxon>Agaricomycotina</taxon>
        <taxon>Tremellomycetes</taxon>
        <taxon>Tremellales</taxon>
        <taxon>Cryptococcaceae</taxon>
        <taxon>Cryptococcus</taxon>
        <taxon>Cryptococcus gattii species complex</taxon>
    </lineage>
</organism>
<feature type="region of interest" description="Disordered" evidence="1">
    <location>
        <begin position="326"/>
        <end position="345"/>
    </location>
</feature>
<feature type="compositionally biased region" description="Low complexity" evidence="1">
    <location>
        <begin position="94"/>
        <end position="109"/>
    </location>
</feature>
<evidence type="ECO:0000313" key="3">
    <source>
        <dbReference type="Proteomes" id="UP001432216"/>
    </source>
</evidence>
<protein>
    <submittedName>
        <fullName evidence="2">Uncharacterized protein</fullName>
    </submittedName>
</protein>
<feature type="compositionally biased region" description="Polar residues" evidence="1">
    <location>
        <begin position="110"/>
        <end position="129"/>
    </location>
</feature>
<feature type="compositionally biased region" description="Low complexity" evidence="1">
    <location>
        <begin position="26"/>
        <end position="35"/>
    </location>
</feature>
<accession>A0ABZ2AU53</accession>
<feature type="compositionally biased region" description="Low complexity" evidence="1">
    <location>
        <begin position="248"/>
        <end position="264"/>
    </location>
</feature>
<feature type="region of interest" description="Disordered" evidence="1">
    <location>
        <begin position="397"/>
        <end position="417"/>
    </location>
</feature>
<dbReference type="Proteomes" id="UP001432216">
    <property type="component" value="Chromosome 4"/>
</dbReference>
<feature type="compositionally biased region" description="Low complexity" evidence="1">
    <location>
        <begin position="440"/>
        <end position="454"/>
    </location>
</feature>
<reference evidence="2 3" key="1">
    <citation type="submission" date="2024-01" db="EMBL/GenBank/DDBJ databases">
        <title>Comparative genomics of Cryptococcus and Kwoniella reveals pathogenesis evolution and contrasting modes of karyotype evolution via chromosome fusion or intercentromeric recombination.</title>
        <authorList>
            <person name="Coelho M.A."/>
            <person name="David-Palma M."/>
            <person name="Shea T."/>
            <person name="Bowers K."/>
            <person name="McGinley-Smith S."/>
            <person name="Mohammad A.W."/>
            <person name="Gnirke A."/>
            <person name="Yurkov A.M."/>
            <person name="Nowrousian M."/>
            <person name="Sun S."/>
            <person name="Cuomo C.A."/>
            <person name="Heitman J."/>
        </authorList>
    </citation>
    <scope>NUCLEOTIDE SEQUENCE [LARGE SCALE GENOMIC DNA]</scope>
    <source>
        <strain evidence="2 3">7685027</strain>
    </source>
</reference>
<sequence length="624" mass="67359">MPAYVPPHLRNRTTPSIPSTPPTPATPIRSTTSSTNGDRSTPSTYSNGSANRTPFSNPRWSSNGIVVGSESGNGHKNGSPRETGHSGKSHFSRRPYQSSPSSSYPKPNSAYNTPITSRRDNYQNGSTGNRMYKNDSPQPRHGRAYIQHSPAQLHVFGDSFVGPFKLMDGDSVQIKTFKGASAKGLNNPKSIKQVSKELLPILNSLMVPPPYAYQSSSNAKRSAMLVFGNVDLQINYIWQLANKPISSLSAPSPSSSSSSGSPNPLTDGSDHPDSTNILHSATETSSTGPALGPEDFVNAVVRAYTTFLEREVVRGPVGERLSSIAEKNRSSQVGHSTATNGKDVVNAGGPPKVFIAAALPPLIEDEMLPRIPEKYVERLEEDFEKQQRMIGRGWKPHQNAGAGMSAHATTNQSKEEADLVDGLSLLEVSDKPAGRPEISPDPSTATSSSIPSPALGTPLTEPTASPTTCFADNGNSIGNGPSKTKTPISSLLTHSPPLCTLPVRVRMTNQFNNLLSSFCAQYPDIFTFIDISPAMHLGSEASSVHGEVDRGVWACPVDRTNVHPVWEPTLPLWLEALKKEGMDTDTWKMCDDAEETFKAYEIDKRRRTAAADYGGEIPIKLRDE</sequence>
<feature type="region of interest" description="Disordered" evidence="1">
    <location>
        <begin position="430"/>
        <end position="490"/>
    </location>
</feature>
<proteinExistence type="predicted"/>
<dbReference type="EMBL" id="CP143809">
    <property type="protein sequence ID" value="WVO21404.1"/>
    <property type="molecule type" value="Genomic_DNA"/>
</dbReference>
<name>A0ABZ2AU53_9TREE</name>
<feature type="compositionally biased region" description="Polar residues" evidence="1">
    <location>
        <begin position="330"/>
        <end position="340"/>
    </location>
</feature>